<accession>A0A484N9C1</accession>
<gene>
    <name evidence="1" type="ORF">CCAM_LOCUS38230</name>
</gene>
<keyword evidence="2" id="KW-1185">Reference proteome</keyword>
<dbReference type="AlphaFoldDB" id="A0A484N9C1"/>
<dbReference type="Proteomes" id="UP000595140">
    <property type="component" value="Unassembled WGS sequence"/>
</dbReference>
<name>A0A484N9C1_9ASTE</name>
<evidence type="ECO:0000313" key="2">
    <source>
        <dbReference type="Proteomes" id="UP000595140"/>
    </source>
</evidence>
<proteinExistence type="predicted"/>
<organism evidence="1 2">
    <name type="scientific">Cuscuta campestris</name>
    <dbReference type="NCBI Taxonomy" id="132261"/>
    <lineage>
        <taxon>Eukaryota</taxon>
        <taxon>Viridiplantae</taxon>
        <taxon>Streptophyta</taxon>
        <taxon>Embryophyta</taxon>
        <taxon>Tracheophyta</taxon>
        <taxon>Spermatophyta</taxon>
        <taxon>Magnoliopsida</taxon>
        <taxon>eudicotyledons</taxon>
        <taxon>Gunneridae</taxon>
        <taxon>Pentapetalae</taxon>
        <taxon>asterids</taxon>
        <taxon>lamiids</taxon>
        <taxon>Solanales</taxon>
        <taxon>Convolvulaceae</taxon>
        <taxon>Cuscuteae</taxon>
        <taxon>Cuscuta</taxon>
        <taxon>Cuscuta subgen. Grammica</taxon>
        <taxon>Cuscuta sect. Cleistogrammica</taxon>
    </lineage>
</organism>
<reference evidence="1 2" key="1">
    <citation type="submission" date="2018-04" db="EMBL/GenBank/DDBJ databases">
        <authorList>
            <person name="Vogel A."/>
        </authorList>
    </citation>
    <scope>NUCLEOTIDE SEQUENCE [LARGE SCALE GENOMIC DNA]</scope>
</reference>
<evidence type="ECO:0000313" key="1">
    <source>
        <dbReference type="EMBL" id="VFQ96454.1"/>
    </source>
</evidence>
<sequence length="76" mass="8671">MRMKIQCCTQIFFYVSSLDEVEVVETSVFGGKKLVCVYWNWRDFTLSPPGWISDVFLLAAAPCPRLAYCEAEIALN</sequence>
<dbReference type="EMBL" id="OOIL02006038">
    <property type="protein sequence ID" value="VFQ96454.1"/>
    <property type="molecule type" value="Genomic_DNA"/>
</dbReference>
<protein>
    <submittedName>
        <fullName evidence="1">Uncharacterized protein</fullName>
    </submittedName>
</protein>